<organism evidence="8 9">
    <name type="scientific">Hebeloma cylindrosporum</name>
    <dbReference type="NCBI Taxonomy" id="76867"/>
    <lineage>
        <taxon>Eukaryota</taxon>
        <taxon>Fungi</taxon>
        <taxon>Dikarya</taxon>
        <taxon>Basidiomycota</taxon>
        <taxon>Agaricomycotina</taxon>
        <taxon>Agaricomycetes</taxon>
        <taxon>Agaricomycetidae</taxon>
        <taxon>Agaricales</taxon>
        <taxon>Agaricineae</taxon>
        <taxon>Hymenogastraceae</taxon>
        <taxon>Hebeloma</taxon>
    </lineage>
</organism>
<evidence type="ECO:0000313" key="9">
    <source>
        <dbReference type="Proteomes" id="UP000053424"/>
    </source>
</evidence>
<keyword evidence="3" id="KW-0862">Zinc</keyword>
<dbReference type="SMART" id="SM00184">
    <property type="entry name" value="RING"/>
    <property type="match status" value="1"/>
</dbReference>
<keyword evidence="9" id="KW-1185">Reference proteome</keyword>
<protein>
    <recommendedName>
        <fullName evidence="7">RING-type domain-containing protein</fullName>
    </recommendedName>
</protein>
<evidence type="ECO:0000256" key="3">
    <source>
        <dbReference type="ARBA" id="ARBA00022833"/>
    </source>
</evidence>
<dbReference type="SUPFAM" id="SSF57850">
    <property type="entry name" value="RING/U-box"/>
    <property type="match status" value="1"/>
</dbReference>
<evidence type="ECO:0000259" key="7">
    <source>
        <dbReference type="PROSITE" id="PS50089"/>
    </source>
</evidence>
<dbReference type="AlphaFoldDB" id="A0A0C3CR69"/>
<dbReference type="STRING" id="686832.A0A0C3CR69"/>
<accession>A0A0C3CR69</accession>
<feature type="region of interest" description="Disordered" evidence="6">
    <location>
        <begin position="12"/>
        <end position="33"/>
    </location>
</feature>
<evidence type="ECO:0000313" key="8">
    <source>
        <dbReference type="EMBL" id="KIM46396.1"/>
    </source>
</evidence>
<proteinExistence type="predicted"/>
<dbReference type="InterPro" id="IPR001841">
    <property type="entry name" value="Znf_RING"/>
</dbReference>
<keyword evidence="1" id="KW-0479">Metal-binding</keyword>
<sequence length="357" mass="40247">MPNFGYRTLHSRAQTQGLTSDSTTLTDSDGKGSAYQEDKELLSLGGCIEKSLKQAQGGVQDLMIRLKSLRKDNKKLKSELESAKAAEAITHTSLGSRHSVSDDDMNLESMKRIRDLERTIKELRAENHRQSRHLEKLKAKQIEAELEDLKGGPRDDKGEGGGQEVDPEYRMRKLLRKFTDLMMVTTIPADFSQTCPICTDNFQLKKCSALQCQHLICNECLPLISKGADETVKCPECRRFTSRDDIELVHMTEQERWDELLGVAQAWDAFDVRGEEETSEEENEEYFINDATETSVEMRNSACDSASDMEETSTGNAVPSKQSTPPPSGGRLYSQSPMKEKRKRMEDLAGRALKKRK</sequence>
<dbReference type="OrthoDB" id="1923159at2759"/>
<evidence type="ECO:0000256" key="2">
    <source>
        <dbReference type="ARBA" id="ARBA00022771"/>
    </source>
</evidence>
<dbReference type="PROSITE" id="PS50089">
    <property type="entry name" value="ZF_RING_2"/>
    <property type="match status" value="1"/>
</dbReference>
<dbReference type="InterPro" id="IPR013083">
    <property type="entry name" value="Znf_RING/FYVE/PHD"/>
</dbReference>
<feature type="coiled-coil region" evidence="5">
    <location>
        <begin position="52"/>
        <end position="140"/>
    </location>
</feature>
<keyword evidence="2 4" id="KW-0863">Zinc-finger</keyword>
<feature type="region of interest" description="Disordered" evidence="6">
    <location>
        <begin position="297"/>
        <end position="357"/>
    </location>
</feature>
<dbReference type="Proteomes" id="UP000053424">
    <property type="component" value="Unassembled WGS sequence"/>
</dbReference>
<evidence type="ECO:0000256" key="1">
    <source>
        <dbReference type="ARBA" id="ARBA00022723"/>
    </source>
</evidence>
<feature type="compositionally biased region" description="Basic and acidic residues" evidence="6">
    <location>
        <begin position="146"/>
        <end position="159"/>
    </location>
</feature>
<feature type="compositionally biased region" description="Low complexity" evidence="6">
    <location>
        <begin position="14"/>
        <end position="27"/>
    </location>
</feature>
<feature type="region of interest" description="Disordered" evidence="6">
    <location>
        <begin position="146"/>
        <end position="166"/>
    </location>
</feature>
<name>A0A0C3CR69_HEBCY</name>
<dbReference type="PROSITE" id="PS00518">
    <property type="entry name" value="ZF_RING_1"/>
    <property type="match status" value="1"/>
</dbReference>
<dbReference type="InterPro" id="IPR017907">
    <property type="entry name" value="Znf_RING_CS"/>
</dbReference>
<dbReference type="HOGENOM" id="CLU_056202_0_0_1"/>
<keyword evidence="5" id="KW-0175">Coiled coil</keyword>
<evidence type="ECO:0000256" key="6">
    <source>
        <dbReference type="SAM" id="MobiDB-lite"/>
    </source>
</evidence>
<evidence type="ECO:0000256" key="4">
    <source>
        <dbReference type="PROSITE-ProRule" id="PRU00175"/>
    </source>
</evidence>
<dbReference type="GO" id="GO:0008270">
    <property type="term" value="F:zinc ion binding"/>
    <property type="evidence" value="ECO:0007669"/>
    <property type="project" value="UniProtKB-KW"/>
</dbReference>
<evidence type="ECO:0000256" key="5">
    <source>
        <dbReference type="SAM" id="Coils"/>
    </source>
</evidence>
<dbReference type="EMBL" id="KN831771">
    <property type="protein sequence ID" value="KIM46396.1"/>
    <property type="molecule type" value="Genomic_DNA"/>
</dbReference>
<feature type="domain" description="RING-type" evidence="7">
    <location>
        <begin position="195"/>
        <end position="238"/>
    </location>
</feature>
<reference evidence="9" key="2">
    <citation type="submission" date="2015-01" db="EMBL/GenBank/DDBJ databases">
        <title>Evolutionary Origins and Diversification of the Mycorrhizal Mutualists.</title>
        <authorList>
            <consortium name="DOE Joint Genome Institute"/>
            <consortium name="Mycorrhizal Genomics Consortium"/>
            <person name="Kohler A."/>
            <person name="Kuo A."/>
            <person name="Nagy L.G."/>
            <person name="Floudas D."/>
            <person name="Copeland A."/>
            <person name="Barry K.W."/>
            <person name="Cichocki N."/>
            <person name="Veneault-Fourrey C."/>
            <person name="LaButti K."/>
            <person name="Lindquist E.A."/>
            <person name="Lipzen A."/>
            <person name="Lundell T."/>
            <person name="Morin E."/>
            <person name="Murat C."/>
            <person name="Riley R."/>
            <person name="Ohm R."/>
            <person name="Sun H."/>
            <person name="Tunlid A."/>
            <person name="Henrissat B."/>
            <person name="Grigoriev I.V."/>
            <person name="Hibbett D.S."/>
            <person name="Martin F."/>
        </authorList>
    </citation>
    <scope>NUCLEOTIDE SEQUENCE [LARGE SCALE GENOMIC DNA]</scope>
    <source>
        <strain evidence="9">h7</strain>
    </source>
</reference>
<dbReference type="Gene3D" id="3.30.40.10">
    <property type="entry name" value="Zinc/RING finger domain, C3HC4 (zinc finger)"/>
    <property type="match status" value="1"/>
</dbReference>
<gene>
    <name evidence="8" type="ORF">M413DRAFT_441492</name>
</gene>
<feature type="compositionally biased region" description="Polar residues" evidence="6">
    <location>
        <begin position="312"/>
        <end position="323"/>
    </location>
</feature>
<reference evidence="8 9" key="1">
    <citation type="submission" date="2014-04" db="EMBL/GenBank/DDBJ databases">
        <authorList>
            <consortium name="DOE Joint Genome Institute"/>
            <person name="Kuo A."/>
            <person name="Gay G."/>
            <person name="Dore J."/>
            <person name="Kohler A."/>
            <person name="Nagy L.G."/>
            <person name="Floudas D."/>
            <person name="Copeland A."/>
            <person name="Barry K.W."/>
            <person name="Cichocki N."/>
            <person name="Veneault-Fourrey C."/>
            <person name="LaButti K."/>
            <person name="Lindquist E.A."/>
            <person name="Lipzen A."/>
            <person name="Lundell T."/>
            <person name="Morin E."/>
            <person name="Murat C."/>
            <person name="Sun H."/>
            <person name="Tunlid A."/>
            <person name="Henrissat B."/>
            <person name="Grigoriev I.V."/>
            <person name="Hibbett D.S."/>
            <person name="Martin F."/>
            <person name="Nordberg H.P."/>
            <person name="Cantor M.N."/>
            <person name="Hua S.X."/>
        </authorList>
    </citation>
    <scope>NUCLEOTIDE SEQUENCE [LARGE SCALE GENOMIC DNA]</scope>
    <source>
        <strain evidence="9">h7</strain>
    </source>
</reference>